<dbReference type="Proteomes" id="UP000308181">
    <property type="component" value="Unassembled WGS sequence"/>
</dbReference>
<gene>
    <name evidence="1" type="ORF">FA046_11980</name>
</gene>
<comment type="caution">
    <text evidence="1">The sequence shown here is derived from an EMBL/GenBank/DDBJ whole genome shotgun (WGS) entry which is preliminary data.</text>
</comment>
<protein>
    <submittedName>
        <fullName evidence="1">Lipid A deacylase LpxR family protein</fullName>
    </submittedName>
</protein>
<dbReference type="InterPro" id="IPR037107">
    <property type="entry name" value="Put_OMP_sf"/>
</dbReference>
<dbReference type="EMBL" id="SWBP01000004">
    <property type="protein sequence ID" value="TKB96797.1"/>
    <property type="molecule type" value="Genomic_DNA"/>
</dbReference>
<reference evidence="1 2" key="1">
    <citation type="submission" date="2019-04" db="EMBL/GenBank/DDBJ databases">
        <title>Pedobacter sp. AR-3-17 sp. nov., isolated from Arctic soil.</title>
        <authorList>
            <person name="Dahal R.H."/>
            <person name="Kim D.-U."/>
        </authorList>
    </citation>
    <scope>NUCLEOTIDE SEQUENCE [LARGE SCALE GENOMIC DNA]</scope>
    <source>
        <strain evidence="1 2">AR-3-17</strain>
    </source>
</reference>
<accession>A0A4U1C177</accession>
<sequence>MKQYLKFVFAISFGIIGLKSYAQQKTYKNEIGFNSENDSFLATGQDRYYTNGLFVNFRSALVVDTLKFRKKIWSIDFGQQLFNAQTGAVPNITFVDRPFAAYLYVGASIQYFDKKENSTKLSVQIGTIGPRAFGRQTQEIIHETFGFYDINGWQFQVNNEIGVNLKLNSHVLLYRSKNKKTDFSMPLEARIGNTFSGLKYGILFRAGNINPLYHSVATQSNVSTHQENGVNKNEFYLFLKPSLDVVLYDATIKGGLFNEDKGPLTFKTKPLVFSQEVGLAYATKRWTFDFSAVFKTKELKEMQQSNQYGSLNVYYRF</sequence>
<dbReference type="OrthoDB" id="622552at2"/>
<organism evidence="1 2">
    <name type="scientific">Pedobacter cryophilus</name>
    <dbReference type="NCBI Taxonomy" id="2571271"/>
    <lineage>
        <taxon>Bacteria</taxon>
        <taxon>Pseudomonadati</taxon>
        <taxon>Bacteroidota</taxon>
        <taxon>Sphingobacteriia</taxon>
        <taxon>Sphingobacteriales</taxon>
        <taxon>Sphingobacteriaceae</taxon>
        <taxon>Pedobacter</taxon>
    </lineage>
</organism>
<evidence type="ECO:0000313" key="2">
    <source>
        <dbReference type="Proteomes" id="UP000308181"/>
    </source>
</evidence>
<dbReference type="InterPro" id="IPR018707">
    <property type="entry name" value="LpxR"/>
</dbReference>
<dbReference type="RefSeq" id="WP_136826760.1">
    <property type="nucleotide sequence ID" value="NZ_SWBP01000004.1"/>
</dbReference>
<dbReference type="AlphaFoldDB" id="A0A4U1C177"/>
<name>A0A4U1C177_9SPHI</name>
<proteinExistence type="predicted"/>
<evidence type="ECO:0000313" key="1">
    <source>
        <dbReference type="EMBL" id="TKB96797.1"/>
    </source>
</evidence>
<dbReference type="Gene3D" id="2.40.128.140">
    <property type="entry name" value="Outer membrane protein"/>
    <property type="match status" value="1"/>
</dbReference>
<keyword evidence="2" id="KW-1185">Reference proteome</keyword>
<dbReference type="Pfam" id="PF09982">
    <property type="entry name" value="LpxR"/>
    <property type="match status" value="1"/>
</dbReference>